<keyword evidence="3" id="KW-1185">Reference proteome</keyword>
<dbReference type="GeneID" id="85443551"/>
<dbReference type="EMBL" id="JAHLJV010000138">
    <property type="protein sequence ID" value="KAK1569350.1"/>
    <property type="molecule type" value="Genomic_DNA"/>
</dbReference>
<proteinExistence type="predicted"/>
<organism evidence="2 3">
    <name type="scientific">Colletotrichum navitas</name>
    <dbReference type="NCBI Taxonomy" id="681940"/>
    <lineage>
        <taxon>Eukaryota</taxon>
        <taxon>Fungi</taxon>
        <taxon>Dikarya</taxon>
        <taxon>Ascomycota</taxon>
        <taxon>Pezizomycotina</taxon>
        <taxon>Sordariomycetes</taxon>
        <taxon>Hypocreomycetidae</taxon>
        <taxon>Glomerellales</taxon>
        <taxon>Glomerellaceae</taxon>
        <taxon>Colletotrichum</taxon>
        <taxon>Colletotrichum graminicola species complex</taxon>
    </lineage>
</organism>
<evidence type="ECO:0000256" key="1">
    <source>
        <dbReference type="SAM" id="SignalP"/>
    </source>
</evidence>
<dbReference type="RefSeq" id="XP_060407603.1">
    <property type="nucleotide sequence ID" value="XM_060559311.1"/>
</dbReference>
<protein>
    <submittedName>
        <fullName evidence="2">Uncharacterized protein</fullName>
    </submittedName>
</protein>
<dbReference type="AlphaFoldDB" id="A0AAD8PKX3"/>
<evidence type="ECO:0000313" key="3">
    <source>
        <dbReference type="Proteomes" id="UP001230504"/>
    </source>
</evidence>
<gene>
    <name evidence="2" type="ORF">LY79DRAFT_572048</name>
</gene>
<feature type="chain" id="PRO_5041992404" evidence="1">
    <location>
        <begin position="19"/>
        <end position="81"/>
    </location>
</feature>
<dbReference type="Proteomes" id="UP001230504">
    <property type="component" value="Unassembled WGS sequence"/>
</dbReference>
<evidence type="ECO:0000313" key="2">
    <source>
        <dbReference type="EMBL" id="KAK1569350.1"/>
    </source>
</evidence>
<accession>A0AAD8PKX3</accession>
<name>A0AAD8PKX3_9PEZI</name>
<reference evidence="2" key="1">
    <citation type="submission" date="2021-06" db="EMBL/GenBank/DDBJ databases">
        <title>Comparative genomics, transcriptomics and evolutionary studies reveal genomic signatures of adaptation to plant cell wall in hemibiotrophic fungi.</title>
        <authorList>
            <consortium name="DOE Joint Genome Institute"/>
            <person name="Baroncelli R."/>
            <person name="Diaz J.F."/>
            <person name="Benocci T."/>
            <person name="Peng M."/>
            <person name="Battaglia E."/>
            <person name="Haridas S."/>
            <person name="Andreopoulos W."/>
            <person name="Labutti K."/>
            <person name="Pangilinan J."/>
            <person name="Floch G.L."/>
            <person name="Makela M.R."/>
            <person name="Henrissat B."/>
            <person name="Grigoriev I.V."/>
            <person name="Crouch J.A."/>
            <person name="De Vries R.P."/>
            <person name="Sukno S.A."/>
            <person name="Thon M.R."/>
        </authorList>
    </citation>
    <scope>NUCLEOTIDE SEQUENCE</scope>
    <source>
        <strain evidence="2">CBS 125086</strain>
    </source>
</reference>
<comment type="caution">
    <text evidence="2">The sequence shown here is derived from an EMBL/GenBank/DDBJ whole genome shotgun (WGS) entry which is preliminary data.</text>
</comment>
<feature type="signal peptide" evidence="1">
    <location>
        <begin position="1"/>
        <end position="18"/>
    </location>
</feature>
<sequence>MKLSIYMVSAVLATVATAKECTTSSGVGECGAGHICIVTLSRNSEDCPDKGVCMSPSGVGECSGAGSICLVTLPLTSRDCP</sequence>
<keyword evidence="1" id="KW-0732">Signal</keyword>